<dbReference type="AlphaFoldDB" id="A0A8J4BT36"/>
<accession>A0A8J4BT36</accession>
<dbReference type="Proteomes" id="UP000747399">
    <property type="component" value="Unassembled WGS sequence"/>
</dbReference>
<dbReference type="EMBL" id="BNCO01000110">
    <property type="protein sequence ID" value="GIL68124.1"/>
    <property type="molecule type" value="Genomic_DNA"/>
</dbReference>
<protein>
    <submittedName>
        <fullName evidence="1">Uncharacterized protein</fullName>
    </submittedName>
</protein>
<sequence length="465" mass="49661">MGARVNYLKVTPKPNLFATRWHLAALPFVPSQRAPTARRNLGTKGLPLGARDNAAVVSALGTSYSRDAPAPYKWSWQDDAEPGAALELDESLLSSANSIQDLTAALHTAAASAPPRASLTTPSRSLLARTAQRVLSECATEQGEACSVADVARLLEAYGTVSQGTLVAAAVSTVSDSATAVQDDTPPHLVALMLAQVCSLPNASATSDRNLTALQSVRARDLADLLWALSELQQEELPWEERTAGMAATAALPSPKEAVAVAADAPSALQSAILACVRNQDFLAPDLCKVVCALGSLGAPPTTGALQGSSTQRQPIAAAGTGGGGRVRGFVIDRDLVQALNEEIRYQLTEFDADFEAADLGRLISGMAGLRLGAAIVADEEYRRILMKAVYGKTRSISDKASVDFALSRLLVDDPEARSMHYDSRWTHEELHWLPRRERDKRRILKEGWYRTKWGGWSPGGDGRA</sequence>
<reference evidence="1" key="1">
    <citation type="journal article" date="2021" name="Proc. Natl. Acad. Sci. U.S.A.">
        <title>Three genomes in the algal genus Volvox reveal the fate of a haploid sex-determining region after a transition to homothallism.</title>
        <authorList>
            <person name="Yamamoto K."/>
            <person name="Hamaji T."/>
            <person name="Kawai-Toyooka H."/>
            <person name="Matsuzaki R."/>
            <person name="Takahashi F."/>
            <person name="Nishimura Y."/>
            <person name="Kawachi M."/>
            <person name="Noguchi H."/>
            <person name="Minakuchi Y."/>
            <person name="Umen J.G."/>
            <person name="Toyoda A."/>
            <person name="Nozaki H."/>
        </authorList>
    </citation>
    <scope>NUCLEOTIDE SEQUENCE</scope>
    <source>
        <strain evidence="1">NIES-3780</strain>
    </source>
</reference>
<keyword evidence="2" id="KW-1185">Reference proteome</keyword>
<proteinExistence type="predicted"/>
<comment type="caution">
    <text evidence="1">The sequence shown here is derived from an EMBL/GenBank/DDBJ whole genome shotgun (WGS) entry which is preliminary data.</text>
</comment>
<evidence type="ECO:0000313" key="1">
    <source>
        <dbReference type="EMBL" id="GIL68124.1"/>
    </source>
</evidence>
<gene>
    <name evidence="1" type="ORF">Vafri_21413</name>
</gene>
<name>A0A8J4BT36_9CHLO</name>
<evidence type="ECO:0000313" key="2">
    <source>
        <dbReference type="Proteomes" id="UP000747399"/>
    </source>
</evidence>
<organism evidence="1 2">
    <name type="scientific">Volvox africanus</name>
    <dbReference type="NCBI Taxonomy" id="51714"/>
    <lineage>
        <taxon>Eukaryota</taxon>
        <taxon>Viridiplantae</taxon>
        <taxon>Chlorophyta</taxon>
        <taxon>core chlorophytes</taxon>
        <taxon>Chlorophyceae</taxon>
        <taxon>CS clade</taxon>
        <taxon>Chlamydomonadales</taxon>
        <taxon>Volvocaceae</taxon>
        <taxon>Volvox</taxon>
    </lineage>
</organism>